<gene>
    <name evidence="7" type="ORF">M408DRAFT_330365</name>
</gene>
<keyword evidence="8" id="KW-1185">Reference proteome</keyword>
<dbReference type="GO" id="GO:0016593">
    <property type="term" value="C:Cdc73/Paf1 complex"/>
    <property type="evidence" value="ECO:0007669"/>
    <property type="project" value="TreeGrafter"/>
</dbReference>
<dbReference type="STRING" id="933852.A0A0C2XC74"/>
<accession>A0A0C2XC74</accession>
<feature type="compositionally biased region" description="Basic and acidic residues" evidence="5">
    <location>
        <begin position="368"/>
        <end position="388"/>
    </location>
</feature>
<protein>
    <recommendedName>
        <fullName evidence="6">Plus3 domain-containing protein</fullName>
    </recommendedName>
</protein>
<dbReference type="Pfam" id="PF03126">
    <property type="entry name" value="Plus-3"/>
    <property type="match status" value="1"/>
</dbReference>
<feature type="region of interest" description="Disordered" evidence="5">
    <location>
        <begin position="367"/>
        <end position="388"/>
    </location>
</feature>
<dbReference type="HOGENOM" id="CLU_036626_0_0_1"/>
<dbReference type="GO" id="GO:1990269">
    <property type="term" value="F:RNA polymerase II C-terminal domain phosphoserine binding"/>
    <property type="evidence" value="ECO:0007669"/>
    <property type="project" value="TreeGrafter"/>
</dbReference>
<reference evidence="7 8" key="1">
    <citation type="submission" date="2014-04" db="EMBL/GenBank/DDBJ databases">
        <authorList>
            <consortium name="DOE Joint Genome Institute"/>
            <person name="Kuo A."/>
            <person name="Zuccaro A."/>
            <person name="Kohler A."/>
            <person name="Nagy L.G."/>
            <person name="Floudas D."/>
            <person name="Copeland A."/>
            <person name="Barry K.W."/>
            <person name="Cichocki N."/>
            <person name="Veneault-Fourrey C."/>
            <person name="LaButti K."/>
            <person name="Lindquist E.A."/>
            <person name="Lipzen A."/>
            <person name="Lundell T."/>
            <person name="Morin E."/>
            <person name="Murat C."/>
            <person name="Sun H."/>
            <person name="Tunlid A."/>
            <person name="Henrissat B."/>
            <person name="Grigoriev I.V."/>
            <person name="Hibbett D.S."/>
            <person name="Martin F."/>
            <person name="Nordberg H.P."/>
            <person name="Cantor M.N."/>
            <person name="Hua S.X."/>
        </authorList>
    </citation>
    <scope>NUCLEOTIDE SEQUENCE [LARGE SCALE GENOMIC DNA]</scope>
    <source>
        <strain evidence="7 8">MAFF 305830</strain>
    </source>
</reference>
<dbReference type="PANTHER" id="PTHR13115">
    <property type="entry name" value="RNA POLYMERASE-ASSOCIATED PROTEIN RTF1 HOMOLOG"/>
    <property type="match status" value="1"/>
</dbReference>
<feature type="region of interest" description="Disordered" evidence="5">
    <location>
        <begin position="406"/>
        <end position="430"/>
    </location>
</feature>
<proteinExistence type="predicted"/>
<evidence type="ECO:0000256" key="1">
    <source>
        <dbReference type="ARBA" id="ARBA00004123"/>
    </source>
</evidence>
<keyword evidence="3" id="KW-0804">Transcription</keyword>
<sequence length="532" mass="59684">MSDDDFLIDDEIYALATTGGDKKRKKRASEGKASRKRARTDLGSDIDDDDADANPYPLEGKYKDEEDRMRLNDMPEMEREQILAQRQDEMQSRNDKFNLSKLLAAQDLNGSMADDSVAQAAKRKRLLTGSAREKAHTRDALKANRKAKEERRAHHTVGDNQSSRARRRDSGSSDMDTGSDEPDEPSSKRDEVRKPNVEEKKLTVQDLNRIQLTRTQLAKECMKPWFGDYVRGTWVRYLIGSKDNQPVYRVCEVKALSPPSTSSSAIYEIEGEKCNQQLQLAFGHSVRFFNMDKVSNGPFTDREFNRLVITCKEEGIKLPTQAQVQRKREAIKAYESRTLTDADITSIVIRRKALHNPDGQSLQQRIAEGSRLRQEHATAKARGDKAEMHRLREELEAYNARYGLSNDNAANQSGSDTEGGGAAASRSSSANKGAVSAALASGDGMLLLEELSRRNRQANQEDARRIQILEAERRKKAQLEKIREAEAAKKRAADEGDSIESAIRNAKDNPDLVGKDIGTQMAHMVDIDLPDF</sequence>
<organism evidence="7 8">
    <name type="scientific">Serendipita vermifera MAFF 305830</name>
    <dbReference type="NCBI Taxonomy" id="933852"/>
    <lineage>
        <taxon>Eukaryota</taxon>
        <taxon>Fungi</taxon>
        <taxon>Dikarya</taxon>
        <taxon>Basidiomycota</taxon>
        <taxon>Agaricomycotina</taxon>
        <taxon>Agaricomycetes</taxon>
        <taxon>Sebacinales</taxon>
        <taxon>Serendipitaceae</taxon>
        <taxon>Serendipita</taxon>
    </lineage>
</organism>
<dbReference type="OrthoDB" id="166375at2759"/>
<dbReference type="InterPro" id="IPR036128">
    <property type="entry name" value="Plus3-like_sf"/>
</dbReference>
<evidence type="ECO:0000256" key="3">
    <source>
        <dbReference type="ARBA" id="ARBA00023163"/>
    </source>
</evidence>
<dbReference type="AlphaFoldDB" id="A0A0C2XC74"/>
<comment type="subcellular location">
    <subcellularLocation>
        <location evidence="1">Nucleus</location>
    </subcellularLocation>
</comment>
<dbReference type="InterPro" id="IPR004343">
    <property type="entry name" value="Plus-3_dom"/>
</dbReference>
<dbReference type="GO" id="GO:0003677">
    <property type="term" value="F:DNA binding"/>
    <property type="evidence" value="ECO:0007669"/>
    <property type="project" value="InterPro"/>
</dbReference>
<dbReference type="Proteomes" id="UP000054097">
    <property type="component" value="Unassembled WGS sequence"/>
</dbReference>
<evidence type="ECO:0000313" key="8">
    <source>
        <dbReference type="Proteomes" id="UP000054097"/>
    </source>
</evidence>
<name>A0A0C2XC74_SERVB</name>
<evidence type="ECO:0000313" key="7">
    <source>
        <dbReference type="EMBL" id="KIM26752.1"/>
    </source>
</evidence>
<evidence type="ECO:0000256" key="5">
    <source>
        <dbReference type="SAM" id="MobiDB-lite"/>
    </source>
</evidence>
<feature type="region of interest" description="Disordered" evidence="5">
    <location>
        <begin position="18"/>
        <end position="68"/>
    </location>
</feature>
<feature type="compositionally biased region" description="Basic and acidic residues" evidence="5">
    <location>
        <begin position="131"/>
        <end position="152"/>
    </location>
</feature>
<dbReference type="SMART" id="SM00719">
    <property type="entry name" value="Plus3"/>
    <property type="match status" value="1"/>
</dbReference>
<dbReference type="Gene3D" id="3.90.70.200">
    <property type="entry name" value="Plus-3 domain"/>
    <property type="match status" value="1"/>
</dbReference>
<feature type="region of interest" description="Disordered" evidence="5">
    <location>
        <begin position="113"/>
        <end position="200"/>
    </location>
</feature>
<evidence type="ECO:0000259" key="6">
    <source>
        <dbReference type="PROSITE" id="PS51360"/>
    </source>
</evidence>
<dbReference type="EMBL" id="KN824303">
    <property type="protein sequence ID" value="KIM26752.1"/>
    <property type="molecule type" value="Genomic_DNA"/>
</dbReference>
<feature type="region of interest" description="Disordered" evidence="5">
    <location>
        <begin position="487"/>
        <end position="514"/>
    </location>
</feature>
<reference evidence="8" key="2">
    <citation type="submission" date="2015-01" db="EMBL/GenBank/DDBJ databases">
        <title>Evolutionary Origins and Diversification of the Mycorrhizal Mutualists.</title>
        <authorList>
            <consortium name="DOE Joint Genome Institute"/>
            <consortium name="Mycorrhizal Genomics Consortium"/>
            <person name="Kohler A."/>
            <person name="Kuo A."/>
            <person name="Nagy L.G."/>
            <person name="Floudas D."/>
            <person name="Copeland A."/>
            <person name="Barry K.W."/>
            <person name="Cichocki N."/>
            <person name="Veneault-Fourrey C."/>
            <person name="LaButti K."/>
            <person name="Lindquist E.A."/>
            <person name="Lipzen A."/>
            <person name="Lundell T."/>
            <person name="Morin E."/>
            <person name="Murat C."/>
            <person name="Riley R."/>
            <person name="Ohm R."/>
            <person name="Sun H."/>
            <person name="Tunlid A."/>
            <person name="Henrissat B."/>
            <person name="Grigoriev I.V."/>
            <person name="Hibbett D.S."/>
            <person name="Martin F."/>
        </authorList>
    </citation>
    <scope>NUCLEOTIDE SEQUENCE [LARGE SCALE GENOMIC DNA]</scope>
    <source>
        <strain evidence="8">MAFF 305830</strain>
    </source>
</reference>
<feature type="compositionally biased region" description="Basic and acidic residues" evidence="5">
    <location>
        <begin position="185"/>
        <end position="200"/>
    </location>
</feature>
<feature type="domain" description="Plus3" evidence="6">
    <location>
        <begin position="201"/>
        <end position="336"/>
    </location>
</feature>
<dbReference type="SUPFAM" id="SSF159042">
    <property type="entry name" value="Plus3-like"/>
    <property type="match status" value="1"/>
</dbReference>
<keyword evidence="2" id="KW-0805">Transcription regulation</keyword>
<feature type="compositionally biased region" description="Basic and acidic residues" evidence="5">
    <location>
        <begin position="505"/>
        <end position="514"/>
    </location>
</feature>
<feature type="compositionally biased region" description="Polar residues" evidence="5">
    <location>
        <begin position="406"/>
        <end position="416"/>
    </location>
</feature>
<evidence type="ECO:0000256" key="2">
    <source>
        <dbReference type="ARBA" id="ARBA00023015"/>
    </source>
</evidence>
<dbReference type="PROSITE" id="PS51360">
    <property type="entry name" value="PLUS3"/>
    <property type="match status" value="1"/>
</dbReference>
<keyword evidence="4" id="KW-0539">Nucleus</keyword>
<evidence type="ECO:0000256" key="4">
    <source>
        <dbReference type="ARBA" id="ARBA00023242"/>
    </source>
</evidence>
<dbReference type="PANTHER" id="PTHR13115:SF8">
    <property type="entry name" value="RNA POLYMERASE-ASSOCIATED PROTEIN RTF1 HOMOLOG"/>
    <property type="match status" value="1"/>
</dbReference>